<proteinExistence type="predicted"/>
<sequence>MQSLAAVMLVVSCTQVPEKCTEIPVPVPAYETMAACMDDLRPMMGQADVRKGQIIGACASFDSALFERDAAIVWDVSAAGRLSVELEADSMAVASAETTVLQR</sequence>
<protein>
    <submittedName>
        <fullName evidence="1">Uncharacterized protein</fullName>
    </submittedName>
</protein>
<dbReference type="Proteomes" id="UP000246352">
    <property type="component" value="Unassembled WGS sequence"/>
</dbReference>
<dbReference type="EMBL" id="QGTR01000002">
    <property type="protein sequence ID" value="PWW02021.1"/>
    <property type="molecule type" value="Genomic_DNA"/>
</dbReference>
<reference evidence="1 2" key="1">
    <citation type="submission" date="2018-05" db="EMBL/GenBank/DDBJ databases">
        <title>Genomic Encyclopedia of Type Strains, Phase IV (KMG-IV): sequencing the most valuable type-strain genomes for metagenomic binning, comparative biology and taxonomic classification.</title>
        <authorList>
            <person name="Goeker M."/>
        </authorList>
    </citation>
    <scope>NUCLEOTIDE SEQUENCE [LARGE SCALE GENOMIC DNA]</scope>
    <source>
        <strain evidence="1 2">DSM 16791</strain>
    </source>
</reference>
<gene>
    <name evidence="1" type="ORF">DFR52_102686</name>
</gene>
<dbReference type="OrthoDB" id="7907327at2"/>
<dbReference type="AlphaFoldDB" id="A0A317PP44"/>
<evidence type="ECO:0000313" key="2">
    <source>
        <dbReference type="Proteomes" id="UP000246352"/>
    </source>
</evidence>
<keyword evidence="2" id="KW-1185">Reference proteome</keyword>
<comment type="caution">
    <text evidence="1">The sequence shown here is derived from an EMBL/GenBank/DDBJ whole genome shotgun (WGS) entry which is preliminary data.</text>
</comment>
<organism evidence="1 2">
    <name type="scientific">Hoeflea marina</name>
    <dbReference type="NCBI Taxonomy" id="274592"/>
    <lineage>
        <taxon>Bacteria</taxon>
        <taxon>Pseudomonadati</taxon>
        <taxon>Pseudomonadota</taxon>
        <taxon>Alphaproteobacteria</taxon>
        <taxon>Hyphomicrobiales</taxon>
        <taxon>Rhizobiaceae</taxon>
        <taxon>Hoeflea</taxon>
    </lineage>
</organism>
<evidence type="ECO:0000313" key="1">
    <source>
        <dbReference type="EMBL" id="PWW02021.1"/>
    </source>
</evidence>
<dbReference type="RefSeq" id="WP_110031752.1">
    <property type="nucleotide sequence ID" value="NZ_QGTR01000002.1"/>
</dbReference>
<name>A0A317PP44_9HYPH</name>
<accession>A0A317PP44</accession>